<gene>
    <name evidence="1" type="ORF">DPMN_145088</name>
</gene>
<sequence length="104" mass="12401">MYHFVGKGCLVTKNDHKRLLADINYKKILLELKEMLGRRRSDRRQVNIYMPVTDKKDCYQLLDTLRTGKPAYTEEKTPMDLAPVNLRRTLQKHREEMQIIPVDR</sequence>
<organism evidence="1 2">
    <name type="scientific">Dreissena polymorpha</name>
    <name type="common">Zebra mussel</name>
    <name type="synonym">Mytilus polymorpha</name>
    <dbReference type="NCBI Taxonomy" id="45954"/>
    <lineage>
        <taxon>Eukaryota</taxon>
        <taxon>Metazoa</taxon>
        <taxon>Spiralia</taxon>
        <taxon>Lophotrochozoa</taxon>
        <taxon>Mollusca</taxon>
        <taxon>Bivalvia</taxon>
        <taxon>Autobranchia</taxon>
        <taxon>Heteroconchia</taxon>
        <taxon>Euheterodonta</taxon>
        <taxon>Imparidentia</taxon>
        <taxon>Neoheterodontei</taxon>
        <taxon>Myida</taxon>
        <taxon>Dreissenoidea</taxon>
        <taxon>Dreissenidae</taxon>
        <taxon>Dreissena</taxon>
    </lineage>
</organism>
<comment type="caution">
    <text evidence="1">The sequence shown here is derived from an EMBL/GenBank/DDBJ whole genome shotgun (WGS) entry which is preliminary data.</text>
</comment>
<dbReference type="EMBL" id="JAIWYP010000007">
    <property type="protein sequence ID" value="KAH3791600.1"/>
    <property type="molecule type" value="Genomic_DNA"/>
</dbReference>
<protein>
    <submittedName>
        <fullName evidence="1">Uncharacterized protein</fullName>
    </submittedName>
</protein>
<dbReference type="AlphaFoldDB" id="A0A9D4IYH1"/>
<evidence type="ECO:0000313" key="1">
    <source>
        <dbReference type="EMBL" id="KAH3791600.1"/>
    </source>
</evidence>
<reference evidence="1" key="2">
    <citation type="submission" date="2020-11" db="EMBL/GenBank/DDBJ databases">
        <authorList>
            <person name="McCartney M.A."/>
            <person name="Auch B."/>
            <person name="Kono T."/>
            <person name="Mallez S."/>
            <person name="Becker A."/>
            <person name="Gohl D.M."/>
            <person name="Silverstein K.A.T."/>
            <person name="Koren S."/>
            <person name="Bechman K.B."/>
            <person name="Herman A."/>
            <person name="Abrahante J.E."/>
            <person name="Garbe J."/>
        </authorList>
    </citation>
    <scope>NUCLEOTIDE SEQUENCE</scope>
    <source>
        <strain evidence="1">Duluth1</strain>
        <tissue evidence="1">Whole animal</tissue>
    </source>
</reference>
<accession>A0A9D4IYH1</accession>
<evidence type="ECO:0000313" key="2">
    <source>
        <dbReference type="Proteomes" id="UP000828390"/>
    </source>
</evidence>
<name>A0A9D4IYH1_DREPO</name>
<reference evidence="1" key="1">
    <citation type="journal article" date="2019" name="bioRxiv">
        <title>The Genome of the Zebra Mussel, Dreissena polymorpha: A Resource for Invasive Species Research.</title>
        <authorList>
            <person name="McCartney M.A."/>
            <person name="Auch B."/>
            <person name="Kono T."/>
            <person name="Mallez S."/>
            <person name="Zhang Y."/>
            <person name="Obille A."/>
            <person name="Becker A."/>
            <person name="Abrahante J.E."/>
            <person name="Garbe J."/>
            <person name="Badalamenti J.P."/>
            <person name="Herman A."/>
            <person name="Mangelson H."/>
            <person name="Liachko I."/>
            <person name="Sullivan S."/>
            <person name="Sone E.D."/>
            <person name="Koren S."/>
            <person name="Silverstein K.A.T."/>
            <person name="Beckman K.B."/>
            <person name="Gohl D.M."/>
        </authorList>
    </citation>
    <scope>NUCLEOTIDE SEQUENCE</scope>
    <source>
        <strain evidence="1">Duluth1</strain>
        <tissue evidence="1">Whole animal</tissue>
    </source>
</reference>
<keyword evidence="2" id="KW-1185">Reference proteome</keyword>
<dbReference type="Proteomes" id="UP000828390">
    <property type="component" value="Unassembled WGS sequence"/>
</dbReference>
<proteinExistence type="predicted"/>